<dbReference type="InterPro" id="IPR045562">
    <property type="entry name" value="RecG_dom3_C"/>
</dbReference>
<evidence type="ECO:0000313" key="20">
    <source>
        <dbReference type="EMBL" id="AAZ19932.1"/>
    </source>
</evidence>
<dbReference type="InterPro" id="IPR027417">
    <property type="entry name" value="P-loop_NTPase"/>
</dbReference>
<dbReference type="InterPro" id="IPR033454">
    <property type="entry name" value="RecG_wedge"/>
</dbReference>
<dbReference type="GO" id="GO:0003677">
    <property type="term" value="F:DNA binding"/>
    <property type="evidence" value="ECO:0007669"/>
    <property type="project" value="UniProtKB-KW"/>
</dbReference>
<dbReference type="CDD" id="cd17992">
    <property type="entry name" value="DEXHc_RecG"/>
    <property type="match status" value="1"/>
</dbReference>
<dbReference type="EMBL" id="CP000082">
    <property type="protein sequence ID" value="AAZ19932.1"/>
    <property type="molecule type" value="Genomic_DNA"/>
</dbReference>
<evidence type="ECO:0000259" key="19">
    <source>
        <dbReference type="PROSITE" id="PS51194"/>
    </source>
</evidence>
<evidence type="ECO:0000256" key="13">
    <source>
        <dbReference type="ARBA" id="ARBA00034808"/>
    </source>
</evidence>
<evidence type="ECO:0000256" key="9">
    <source>
        <dbReference type="ARBA" id="ARBA00023172"/>
    </source>
</evidence>
<evidence type="ECO:0000256" key="2">
    <source>
        <dbReference type="ARBA" id="ARBA00017846"/>
    </source>
</evidence>
<dbReference type="Proteomes" id="UP000000546">
    <property type="component" value="Chromosome"/>
</dbReference>
<accession>Q4FPX6</accession>
<dbReference type="SUPFAM" id="SSF52540">
    <property type="entry name" value="P-loop containing nucleoside triphosphate hydrolases"/>
    <property type="match status" value="1"/>
</dbReference>
<dbReference type="EC" id="5.6.2.4" evidence="13"/>
<gene>
    <name evidence="20" type="ordered locus">Psyc_2085</name>
</gene>
<comment type="similarity">
    <text evidence="1">Belongs to the helicase family. RecG subfamily.</text>
</comment>
<evidence type="ECO:0000313" key="21">
    <source>
        <dbReference type="Proteomes" id="UP000000546"/>
    </source>
</evidence>
<evidence type="ECO:0000256" key="5">
    <source>
        <dbReference type="ARBA" id="ARBA00022801"/>
    </source>
</evidence>
<evidence type="ECO:0000256" key="17">
    <source>
        <dbReference type="SAM" id="MobiDB-lite"/>
    </source>
</evidence>
<dbReference type="CDD" id="cd04488">
    <property type="entry name" value="RecG_wedge_OBF"/>
    <property type="match status" value="1"/>
</dbReference>
<comment type="catalytic activity">
    <reaction evidence="12">
        <text>Couples ATP hydrolysis with the unwinding of duplex DNA by translocating in the 3'-5' direction.</text>
        <dbReference type="EC" id="5.6.2.4"/>
    </reaction>
</comment>
<dbReference type="AlphaFoldDB" id="Q4FPX6"/>
<keyword evidence="6 20" id="KW-0347">Helicase</keyword>
<dbReference type="NCBIfam" id="NF008163">
    <property type="entry name" value="PRK10917.1-1"/>
    <property type="match status" value="1"/>
</dbReference>
<evidence type="ECO:0000256" key="15">
    <source>
        <dbReference type="ARBA" id="ARBA00049803"/>
    </source>
</evidence>
<dbReference type="SMART" id="SM00487">
    <property type="entry name" value="DEXDc"/>
    <property type="match status" value="1"/>
</dbReference>
<dbReference type="PROSITE" id="PS51194">
    <property type="entry name" value="HELICASE_CTER"/>
    <property type="match status" value="1"/>
</dbReference>
<dbReference type="SUPFAM" id="SSF50249">
    <property type="entry name" value="Nucleic acid-binding proteins"/>
    <property type="match status" value="1"/>
</dbReference>
<evidence type="ECO:0000259" key="18">
    <source>
        <dbReference type="PROSITE" id="PS51192"/>
    </source>
</evidence>
<reference evidence="20 21" key="1">
    <citation type="journal article" date="2010" name="Appl. Environ. Microbiol.">
        <title>The genome sequence of Psychrobacter arcticus 273-4, a psychroactive Siberian permafrost bacterium, reveals mechanisms for adaptation to low-temperature growth.</title>
        <authorList>
            <person name="Ayala-del-Rio H.L."/>
            <person name="Chain P.S."/>
            <person name="Grzymski J.J."/>
            <person name="Ponder M.A."/>
            <person name="Ivanova N."/>
            <person name="Bergholz P.W."/>
            <person name="Di Bartolo G."/>
            <person name="Hauser L."/>
            <person name="Land M."/>
            <person name="Bakermans C."/>
            <person name="Rodrigues D."/>
            <person name="Klappenbach J."/>
            <person name="Zarka D."/>
            <person name="Larimer F."/>
            <person name="Richardson P."/>
            <person name="Murray A."/>
            <person name="Thomashow M."/>
            <person name="Tiedje J.M."/>
        </authorList>
    </citation>
    <scope>NUCLEOTIDE SEQUENCE [LARGE SCALE GENOMIC DNA]</scope>
    <source>
        <strain evidence="21">DSM 17307 / VKM B-2377 / 273-4</strain>
    </source>
</reference>
<dbReference type="GO" id="GO:0016787">
    <property type="term" value="F:hydrolase activity"/>
    <property type="evidence" value="ECO:0007669"/>
    <property type="project" value="UniProtKB-KW"/>
</dbReference>
<dbReference type="Pfam" id="PF00270">
    <property type="entry name" value="DEAD"/>
    <property type="match status" value="1"/>
</dbReference>
<feature type="region of interest" description="Disordered" evidence="17">
    <location>
        <begin position="249"/>
        <end position="272"/>
    </location>
</feature>
<comment type="catalytic activity">
    <reaction evidence="14">
        <text>ATP + H2O = ADP + phosphate + H(+)</text>
        <dbReference type="Rhea" id="RHEA:13065"/>
        <dbReference type="ChEBI" id="CHEBI:15377"/>
        <dbReference type="ChEBI" id="CHEBI:15378"/>
        <dbReference type="ChEBI" id="CHEBI:30616"/>
        <dbReference type="ChEBI" id="CHEBI:43474"/>
        <dbReference type="ChEBI" id="CHEBI:456216"/>
        <dbReference type="EC" id="5.6.2.4"/>
    </reaction>
</comment>
<dbReference type="RefSeq" id="WP_011281339.1">
    <property type="nucleotide sequence ID" value="NC_007204.1"/>
</dbReference>
<dbReference type="InterPro" id="IPR001650">
    <property type="entry name" value="Helicase_C-like"/>
</dbReference>
<dbReference type="Pfam" id="PF19833">
    <property type="entry name" value="RecG_dom3_C"/>
    <property type="match status" value="1"/>
</dbReference>
<dbReference type="GO" id="GO:0006310">
    <property type="term" value="P:DNA recombination"/>
    <property type="evidence" value="ECO:0007669"/>
    <property type="project" value="UniProtKB-KW"/>
</dbReference>
<dbReference type="Gene3D" id="2.40.50.140">
    <property type="entry name" value="Nucleic acid-binding proteins"/>
    <property type="match status" value="1"/>
</dbReference>
<dbReference type="Gene3D" id="3.40.50.300">
    <property type="entry name" value="P-loop containing nucleotide triphosphate hydrolases"/>
    <property type="match status" value="2"/>
</dbReference>
<evidence type="ECO:0000256" key="7">
    <source>
        <dbReference type="ARBA" id="ARBA00022840"/>
    </source>
</evidence>
<dbReference type="KEGG" id="par:Psyc_2085"/>
<evidence type="ECO:0000256" key="3">
    <source>
        <dbReference type="ARBA" id="ARBA00022741"/>
    </source>
</evidence>
<evidence type="ECO:0000256" key="8">
    <source>
        <dbReference type="ARBA" id="ARBA00023125"/>
    </source>
</evidence>
<dbReference type="InterPro" id="IPR014001">
    <property type="entry name" value="Helicase_ATP-bd"/>
</dbReference>
<evidence type="ECO:0000256" key="12">
    <source>
        <dbReference type="ARBA" id="ARBA00034617"/>
    </source>
</evidence>
<evidence type="ECO:0000256" key="6">
    <source>
        <dbReference type="ARBA" id="ARBA00022806"/>
    </source>
</evidence>
<keyword evidence="8" id="KW-0238">DNA-binding</keyword>
<dbReference type="Pfam" id="PF00271">
    <property type="entry name" value="Helicase_C"/>
    <property type="match status" value="1"/>
</dbReference>
<evidence type="ECO:0000256" key="1">
    <source>
        <dbReference type="ARBA" id="ARBA00007504"/>
    </source>
</evidence>
<dbReference type="Pfam" id="PF17191">
    <property type="entry name" value="RecG_wedge"/>
    <property type="match status" value="1"/>
</dbReference>
<feature type="domain" description="Helicase ATP-binding" evidence="18">
    <location>
        <begin position="399"/>
        <end position="563"/>
    </location>
</feature>
<name>Q4FPX6_PSYA2</name>
<proteinExistence type="inferred from homology"/>
<keyword evidence="11" id="KW-0413">Isomerase</keyword>
<protein>
    <recommendedName>
        <fullName evidence="2">ATP-dependent DNA helicase RecG</fullName>
        <ecNumber evidence="13">5.6.2.4</ecNumber>
    </recommendedName>
    <alternativeName>
        <fullName evidence="15">DNA branch migration protein RecG</fullName>
    </alternativeName>
    <alternativeName>
        <fullName evidence="16">Probable DNA 3'-5' helicase RecG</fullName>
    </alternativeName>
</protein>
<keyword evidence="7" id="KW-0067">ATP-binding</keyword>
<feature type="domain" description="Helicase C-terminal" evidence="19">
    <location>
        <begin position="596"/>
        <end position="741"/>
    </location>
</feature>
<evidence type="ECO:0000256" key="10">
    <source>
        <dbReference type="ARBA" id="ARBA00023204"/>
    </source>
</evidence>
<evidence type="ECO:0000256" key="4">
    <source>
        <dbReference type="ARBA" id="ARBA00022763"/>
    </source>
</evidence>
<evidence type="ECO:0000256" key="11">
    <source>
        <dbReference type="ARBA" id="ARBA00023235"/>
    </source>
</evidence>
<keyword evidence="9" id="KW-0233">DNA recombination</keyword>
<dbReference type="GO" id="GO:0005524">
    <property type="term" value="F:ATP binding"/>
    <property type="evidence" value="ECO:0007669"/>
    <property type="project" value="UniProtKB-KW"/>
</dbReference>
<dbReference type="GO" id="GO:0006281">
    <property type="term" value="P:DNA repair"/>
    <property type="evidence" value="ECO:0007669"/>
    <property type="project" value="UniProtKB-KW"/>
</dbReference>
<keyword evidence="4" id="KW-0227">DNA damage</keyword>
<evidence type="ECO:0000256" key="16">
    <source>
        <dbReference type="ARBA" id="ARBA00049819"/>
    </source>
</evidence>
<keyword evidence="10" id="KW-0234">DNA repair</keyword>
<evidence type="ECO:0000256" key="14">
    <source>
        <dbReference type="ARBA" id="ARBA00048988"/>
    </source>
</evidence>
<dbReference type="InterPro" id="IPR011545">
    <property type="entry name" value="DEAD/DEAH_box_helicase_dom"/>
</dbReference>
<feature type="compositionally biased region" description="Low complexity" evidence="17">
    <location>
        <begin position="249"/>
        <end position="270"/>
    </location>
</feature>
<dbReference type="GO" id="GO:0043138">
    <property type="term" value="F:3'-5' DNA helicase activity"/>
    <property type="evidence" value="ECO:0007669"/>
    <property type="project" value="UniProtKB-EC"/>
</dbReference>
<dbReference type="PANTHER" id="PTHR47964:SF1">
    <property type="entry name" value="ATP-DEPENDENT DNA HELICASE HOMOLOG RECG, CHLOROPLASTIC"/>
    <property type="match status" value="1"/>
</dbReference>
<dbReference type="HOGENOM" id="CLU_005122_7_1_6"/>
<dbReference type="eggNOG" id="COG1200">
    <property type="taxonomic scope" value="Bacteria"/>
</dbReference>
<dbReference type="InterPro" id="IPR047112">
    <property type="entry name" value="RecG/Mfd"/>
</dbReference>
<keyword evidence="5" id="KW-0378">Hydrolase</keyword>
<sequence>MPTSLSPMSAHSSDSVLDSAAKHASSDKAASALDLPVTALAGVGPKVVEQLTQLGINRIFDLLLHLPRDYEDRSRLVSIGDVGHGQAALITGRVVHVDTNRSGMTVIVDDDTGTISLRFFKVYRGLAQTMSVGTHLQLFGEVKVSRYGKQIHHPEYQIISSNEAIVNTGLEPIYPSVKGLHQNKLRTLIKLALQTVRSQGLPMTLFTPEDFSVVADLPLAPFELAKLSVAETDYPEDIFSTLARSVPDNSFSDSSFSDSSVSDSSNNSVNRAESSIYHSQNNTNNNANLDAMSMANNVYNLTIFEALVLLHTPPTYTDTGRQYQLLTQLSARTHAACQRLIIEELTAHQLSLLYRRQQLHKHKAPKCAVQSPLADKLFGALPFDLTGAQKRVMQDITADMATSIPMLRLVQGDVGAGKTLVAAGAAGYALDSGWQVAVMAPTEILAEQHLVNFKNWFEPLGIGVGWLAGKQTAKQRREALEAVSENTVQIVVGTHALFQEQVKFAKLGLVIIDEQHRFGVEQRMALTNKGVAGSTPHQLIMTATPIPRTLAMSVYGDMDTSIIDELPPGRTPITTVTIDRNRRNDVIERIAVNCEAGRQAYWVCSLVEESSVLDAQAAEATYEDLSERLDIRIGLVHGKMKGADKQAIMQAFKAGQLDLLIATTVIEVGVDVPNASLMVIENAERLGLSQLHQLRGRVGRGSTKSYCVLLYQKPLSETGTERLNVLRDSTDGFVIAQKDLELRGPGELLGKRQTGNVGYYLADLIRDEQLFAIAQRLAKHLIADPARKIDVSQLIHRWMPEASRYTNA</sequence>
<dbReference type="STRING" id="259536.Psyc_2085"/>
<keyword evidence="21" id="KW-1185">Reference proteome</keyword>
<dbReference type="InterPro" id="IPR012340">
    <property type="entry name" value="NA-bd_OB-fold"/>
</dbReference>
<dbReference type="PANTHER" id="PTHR47964">
    <property type="entry name" value="ATP-DEPENDENT DNA HELICASE HOMOLOG RECG, CHLOROPLASTIC"/>
    <property type="match status" value="1"/>
</dbReference>
<keyword evidence="3" id="KW-0547">Nucleotide-binding</keyword>
<dbReference type="PROSITE" id="PS51192">
    <property type="entry name" value="HELICASE_ATP_BIND_1"/>
    <property type="match status" value="1"/>
</dbReference>
<dbReference type="SMART" id="SM00490">
    <property type="entry name" value="HELICc"/>
    <property type="match status" value="1"/>
</dbReference>
<dbReference type="FunFam" id="3.40.50.300:FF:000391">
    <property type="entry name" value="ATP-dependent DNA helicase RecG"/>
    <property type="match status" value="1"/>
</dbReference>
<organism evidence="20 21">
    <name type="scientific">Psychrobacter arcticus (strain DSM 17307 / VKM B-2377 / 273-4)</name>
    <dbReference type="NCBI Taxonomy" id="259536"/>
    <lineage>
        <taxon>Bacteria</taxon>
        <taxon>Pseudomonadati</taxon>
        <taxon>Pseudomonadota</taxon>
        <taxon>Gammaproteobacteria</taxon>
        <taxon>Moraxellales</taxon>
        <taxon>Moraxellaceae</taxon>
        <taxon>Psychrobacter</taxon>
    </lineage>
</organism>